<dbReference type="EMBL" id="GBXM01000776">
    <property type="protein sequence ID" value="JAI07802.1"/>
    <property type="molecule type" value="Transcribed_RNA"/>
</dbReference>
<reference evidence="1" key="2">
    <citation type="journal article" date="2015" name="Fish Shellfish Immunol.">
        <title>Early steps in the European eel (Anguilla anguilla)-Vibrio vulnificus interaction in the gills: Role of the RtxA13 toxin.</title>
        <authorList>
            <person name="Callol A."/>
            <person name="Pajuelo D."/>
            <person name="Ebbesson L."/>
            <person name="Teles M."/>
            <person name="MacKenzie S."/>
            <person name="Amaro C."/>
        </authorList>
    </citation>
    <scope>NUCLEOTIDE SEQUENCE</scope>
</reference>
<sequence length="36" mass="4211">MAKKSIVPALDQSIDSFHFKFSGTKPHRSHQRYAYM</sequence>
<name>A0A0E9XZG6_ANGAN</name>
<evidence type="ECO:0000313" key="1">
    <source>
        <dbReference type="EMBL" id="JAI07802.1"/>
    </source>
</evidence>
<accession>A0A0E9XZG6</accession>
<organism evidence="1">
    <name type="scientific">Anguilla anguilla</name>
    <name type="common">European freshwater eel</name>
    <name type="synonym">Muraena anguilla</name>
    <dbReference type="NCBI Taxonomy" id="7936"/>
    <lineage>
        <taxon>Eukaryota</taxon>
        <taxon>Metazoa</taxon>
        <taxon>Chordata</taxon>
        <taxon>Craniata</taxon>
        <taxon>Vertebrata</taxon>
        <taxon>Euteleostomi</taxon>
        <taxon>Actinopterygii</taxon>
        <taxon>Neopterygii</taxon>
        <taxon>Teleostei</taxon>
        <taxon>Anguilliformes</taxon>
        <taxon>Anguillidae</taxon>
        <taxon>Anguilla</taxon>
    </lineage>
</organism>
<reference evidence="1" key="1">
    <citation type="submission" date="2014-11" db="EMBL/GenBank/DDBJ databases">
        <authorList>
            <person name="Amaro Gonzalez C."/>
        </authorList>
    </citation>
    <scope>NUCLEOTIDE SEQUENCE</scope>
</reference>
<dbReference type="AlphaFoldDB" id="A0A0E9XZG6"/>
<proteinExistence type="predicted"/>
<protein>
    <submittedName>
        <fullName evidence="1">Uncharacterized protein</fullName>
    </submittedName>
</protein>